<dbReference type="InterPro" id="IPR015330">
    <property type="entry name" value="DNA_primase/pol_bifunc_N"/>
</dbReference>
<evidence type="ECO:0000256" key="1">
    <source>
        <dbReference type="SAM" id="MobiDB-lite"/>
    </source>
</evidence>
<reference evidence="3" key="2">
    <citation type="submission" date="2020-09" db="EMBL/GenBank/DDBJ databases">
        <authorList>
            <person name="Sun Q."/>
            <person name="Zhou Y."/>
        </authorList>
    </citation>
    <scope>NUCLEOTIDE SEQUENCE</scope>
    <source>
        <strain evidence="3">CGMCC 4.7299</strain>
    </source>
</reference>
<evidence type="ECO:0000259" key="2">
    <source>
        <dbReference type="Pfam" id="PF09250"/>
    </source>
</evidence>
<comment type="caution">
    <text evidence="3">The sequence shown here is derived from an EMBL/GenBank/DDBJ whole genome shotgun (WGS) entry which is preliminary data.</text>
</comment>
<gene>
    <name evidence="3" type="ORF">GCM10012284_22850</name>
</gene>
<dbReference type="RefSeq" id="WP_189079128.1">
    <property type="nucleotide sequence ID" value="NZ_BMMX01000007.1"/>
</dbReference>
<proteinExistence type="predicted"/>
<sequence length="186" mass="20025">MSWTNGRPPGPVSALTRMRLRRAAARYARQGWAVLPGRHPHALLLPTGLTFDAIEVPSPLGLRALGRARLRAGLLGDVAARGPVASTPSGRWMFLTQPGVPLRPELRRVSAVALHGSNSWIPAPPSRVPGGMVRWMVAPELTGWRLPTAVAVQTLLIDALATLGTATRNPGRPMIPRQLSTTRRAE</sequence>
<keyword evidence="4" id="KW-1185">Reference proteome</keyword>
<evidence type="ECO:0000313" key="3">
    <source>
        <dbReference type="EMBL" id="GGK88207.1"/>
    </source>
</evidence>
<protein>
    <recommendedName>
        <fullName evidence="2">DNA primase/polymerase bifunctional N-terminal domain-containing protein</fullName>
    </recommendedName>
</protein>
<feature type="domain" description="DNA primase/polymerase bifunctional N-terminal" evidence="2">
    <location>
        <begin position="42"/>
        <end position="139"/>
    </location>
</feature>
<evidence type="ECO:0000313" key="4">
    <source>
        <dbReference type="Proteomes" id="UP000656042"/>
    </source>
</evidence>
<dbReference type="Pfam" id="PF09250">
    <property type="entry name" value="Prim-Pol"/>
    <property type="match status" value="1"/>
</dbReference>
<dbReference type="AlphaFoldDB" id="A0A8J3FNM9"/>
<name>A0A8J3FNM9_9ACTN</name>
<reference evidence="3" key="1">
    <citation type="journal article" date="2014" name="Int. J. Syst. Evol. Microbiol.">
        <title>Complete genome sequence of Corynebacterium casei LMG S-19264T (=DSM 44701T), isolated from a smear-ripened cheese.</title>
        <authorList>
            <consortium name="US DOE Joint Genome Institute (JGI-PGF)"/>
            <person name="Walter F."/>
            <person name="Albersmeier A."/>
            <person name="Kalinowski J."/>
            <person name="Ruckert C."/>
        </authorList>
    </citation>
    <scope>NUCLEOTIDE SEQUENCE</scope>
    <source>
        <strain evidence="3">CGMCC 4.7299</strain>
    </source>
</reference>
<accession>A0A8J3FNM9</accession>
<dbReference type="EMBL" id="BMMX01000007">
    <property type="protein sequence ID" value="GGK88207.1"/>
    <property type="molecule type" value="Genomic_DNA"/>
</dbReference>
<dbReference type="Proteomes" id="UP000656042">
    <property type="component" value="Unassembled WGS sequence"/>
</dbReference>
<feature type="region of interest" description="Disordered" evidence="1">
    <location>
        <begin position="167"/>
        <end position="186"/>
    </location>
</feature>
<organism evidence="3 4">
    <name type="scientific">Mangrovihabitans endophyticus</name>
    <dbReference type="NCBI Taxonomy" id="1751298"/>
    <lineage>
        <taxon>Bacteria</taxon>
        <taxon>Bacillati</taxon>
        <taxon>Actinomycetota</taxon>
        <taxon>Actinomycetes</taxon>
        <taxon>Micromonosporales</taxon>
        <taxon>Micromonosporaceae</taxon>
        <taxon>Mangrovihabitans</taxon>
    </lineage>
</organism>